<comment type="caution">
    <text evidence="1">The sequence shown here is derived from an EMBL/GenBank/DDBJ whole genome shotgun (WGS) entry which is preliminary data.</text>
</comment>
<proteinExistence type="predicted"/>
<sequence>MSTITIPKKITQGTELVIIPIDDYERLLERQVPEFAPTLGEKRDLARARKNRAQGKYLTIHELKQKLGFTG</sequence>
<dbReference type="AlphaFoldDB" id="A0A1G2LNP8"/>
<evidence type="ECO:0008006" key="3">
    <source>
        <dbReference type="Google" id="ProtNLM"/>
    </source>
</evidence>
<dbReference type="Proteomes" id="UP000177171">
    <property type="component" value="Unassembled WGS sequence"/>
</dbReference>
<evidence type="ECO:0000313" key="1">
    <source>
        <dbReference type="EMBL" id="OHA13240.1"/>
    </source>
</evidence>
<dbReference type="EMBL" id="MHQY01000032">
    <property type="protein sequence ID" value="OHA13240.1"/>
    <property type="molecule type" value="Genomic_DNA"/>
</dbReference>
<organism evidence="1 2">
    <name type="scientific">Candidatus Sungbacteria bacterium RIFCSPLOWO2_12_FULL_41_11</name>
    <dbReference type="NCBI Taxonomy" id="1802286"/>
    <lineage>
        <taxon>Bacteria</taxon>
        <taxon>Candidatus Sungiibacteriota</taxon>
    </lineage>
</organism>
<evidence type="ECO:0000313" key="2">
    <source>
        <dbReference type="Proteomes" id="UP000177171"/>
    </source>
</evidence>
<reference evidence="1 2" key="1">
    <citation type="journal article" date="2016" name="Nat. Commun.">
        <title>Thousands of microbial genomes shed light on interconnected biogeochemical processes in an aquifer system.</title>
        <authorList>
            <person name="Anantharaman K."/>
            <person name="Brown C.T."/>
            <person name="Hug L.A."/>
            <person name="Sharon I."/>
            <person name="Castelle C.J."/>
            <person name="Probst A.J."/>
            <person name="Thomas B.C."/>
            <person name="Singh A."/>
            <person name="Wilkins M.J."/>
            <person name="Karaoz U."/>
            <person name="Brodie E.L."/>
            <person name="Williams K.H."/>
            <person name="Hubbard S.S."/>
            <person name="Banfield J.F."/>
        </authorList>
    </citation>
    <scope>NUCLEOTIDE SEQUENCE [LARGE SCALE GENOMIC DNA]</scope>
</reference>
<protein>
    <recommendedName>
        <fullName evidence="3">Antitoxin</fullName>
    </recommendedName>
</protein>
<gene>
    <name evidence="1" type="ORF">A3G49_01005</name>
</gene>
<accession>A0A1G2LNP8</accession>
<name>A0A1G2LNP8_9BACT</name>